<evidence type="ECO:0000313" key="3">
    <source>
        <dbReference type="Proteomes" id="UP000245998"/>
    </source>
</evidence>
<dbReference type="Proteomes" id="UP000245998">
    <property type="component" value="Unassembled WGS sequence"/>
</dbReference>
<evidence type="ECO:0000313" key="2">
    <source>
        <dbReference type="EMBL" id="PWA08144.1"/>
    </source>
</evidence>
<proteinExistence type="predicted"/>
<protein>
    <submittedName>
        <fullName evidence="2">Uncharacterized protein</fullName>
    </submittedName>
</protein>
<dbReference type="AlphaFoldDB" id="A0A2U1JT63"/>
<sequence length="73" mass="8693">MDDHNEGHKSVRSVDEGRIHIASDDYLRSDEEEFERRKAKKSRNNSREGWPENDDRFLTDDDPFLDPGFQDRL</sequence>
<comment type="caution">
    <text evidence="2">The sequence shown here is derived from an EMBL/GenBank/DDBJ whole genome shotgun (WGS) entry which is preliminary data.</text>
</comment>
<organism evidence="2 3">
    <name type="scientific">Pueribacillus theae</name>
    <dbReference type="NCBI Taxonomy" id="2171751"/>
    <lineage>
        <taxon>Bacteria</taxon>
        <taxon>Bacillati</taxon>
        <taxon>Bacillota</taxon>
        <taxon>Bacilli</taxon>
        <taxon>Bacillales</taxon>
        <taxon>Bacillaceae</taxon>
        <taxon>Pueribacillus</taxon>
    </lineage>
</organism>
<name>A0A2U1JT63_9BACI</name>
<evidence type="ECO:0000256" key="1">
    <source>
        <dbReference type="SAM" id="MobiDB-lite"/>
    </source>
</evidence>
<reference evidence="2 3" key="1">
    <citation type="submission" date="2018-04" db="EMBL/GenBank/DDBJ databases">
        <title>Camelliibacillus theae gen. nov., sp. nov., isolated from Pu'er tea.</title>
        <authorList>
            <person name="Niu L."/>
        </authorList>
    </citation>
    <scope>NUCLEOTIDE SEQUENCE [LARGE SCALE GENOMIC DNA]</scope>
    <source>
        <strain evidence="2 3">T8</strain>
    </source>
</reference>
<dbReference type="RefSeq" id="WP_116555766.1">
    <property type="nucleotide sequence ID" value="NZ_QCZG01000040.1"/>
</dbReference>
<gene>
    <name evidence="2" type="ORF">DCC39_15265</name>
</gene>
<accession>A0A2U1JT63</accession>
<dbReference type="EMBL" id="QCZG01000040">
    <property type="protein sequence ID" value="PWA08144.1"/>
    <property type="molecule type" value="Genomic_DNA"/>
</dbReference>
<keyword evidence="3" id="KW-1185">Reference proteome</keyword>
<feature type="compositionally biased region" description="Basic and acidic residues" evidence="1">
    <location>
        <begin position="45"/>
        <end position="59"/>
    </location>
</feature>
<feature type="compositionally biased region" description="Basic and acidic residues" evidence="1">
    <location>
        <begin position="1"/>
        <end position="29"/>
    </location>
</feature>
<feature type="region of interest" description="Disordered" evidence="1">
    <location>
        <begin position="1"/>
        <end position="73"/>
    </location>
</feature>